<evidence type="ECO:0000256" key="1">
    <source>
        <dbReference type="SAM" id="Phobius"/>
    </source>
</evidence>
<sequence>MTRRVVTKTRSREYRYKTWKDGTTASVWKRGKHGLRTPTALFHDLLTLHGGKDDDNENKNSDRAVPLTKLSFSKILVFQNPQTRADYFSQQQSFIHDESTSDLHYDFSSEISVPLFVPKILAVRTKTFGVGLAFFWIATMLGLSVPYRSLVTGWSDELNVQIVKEVNSGGDGEGEEGERNSWAVPRVSEWLPRTPFWRRPDKVEGDDDVRRQFESN</sequence>
<reference evidence="2" key="1">
    <citation type="submission" date="2022-07" db="EMBL/GenBank/DDBJ databases">
        <title>Genome analysis of Parmales, a sister group of diatoms, reveals the evolutionary specialization of diatoms from phago-mixotrophs to photoautotrophs.</title>
        <authorList>
            <person name="Ban H."/>
            <person name="Sato S."/>
            <person name="Yoshikawa S."/>
            <person name="Kazumasa Y."/>
            <person name="Nakamura Y."/>
            <person name="Ichinomiya M."/>
            <person name="Saitoh K."/>
            <person name="Sato N."/>
            <person name="Blanc-Mathieu R."/>
            <person name="Endo H."/>
            <person name="Kuwata A."/>
            <person name="Ogata H."/>
        </authorList>
    </citation>
    <scope>NUCLEOTIDE SEQUENCE</scope>
</reference>
<accession>A0A9W7DMT6</accession>
<dbReference type="EMBL" id="BRXZ01003128">
    <property type="protein sequence ID" value="GMH47930.1"/>
    <property type="molecule type" value="Genomic_DNA"/>
</dbReference>
<keyword evidence="1" id="KW-0472">Membrane</keyword>
<dbReference type="AlphaFoldDB" id="A0A9W7DMT6"/>
<comment type="caution">
    <text evidence="2">The sequence shown here is derived from an EMBL/GenBank/DDBJ whole genome shotgun (WGS) entry which is preliminary data.</text>
</comment>
<dbReference type="OrthoDB" id="190434at2759"/>
<name>A0A9W7DMT6_9STRA</name>
<feature type="transmembrane region" description="Helical" evidence="1">
    <location>
        <begin position="128"/>
        <end position="147"/>
    </location>
</feature>
<keyword evidence="3" id="KW-1185">Reference proteome</keyword>
<proteinExistence type="predicted"/>
<keyword evidence="1" id="KW-0812">Transmembrane</keyword>
<evidence type="ECO:0000313" key="2">
    <source>
        <dbReference type="EMBL" id="GMH47930.1"/>
    </source>
</evidence>
<protein>
    <submittedName>
        <fullName evidence="2">Uncharacterized protein</fullName>
    </submittedName>
</protein>
<organism evidence="2 3">
    <name type="scientific">Triparma retinervis</name>
    <dbReference type="NCBI Taxonomy" id="2557542"/>
    <lineage>
        <taxon>Eukaryota</taxon>
        <taxon>Sar</taxon>
        <taxon>Stramenopiles</taxon>
        <taxon>Ochrophyta</taxon>
        <taxon>Bolidophyceae</taxon>
        <taxon>Parmales</taxon>
        <taxon>Triparmaceae</taxon>
        <taxon>Triparma</taxon>
    </lineage>
</organism>
<dbReference type="Proteomes" id="UP001165082">
    <property type="component" value="Unassembled WGS sequence"/>
</dbReference>
<gene>
    <name evidence="2" type="ORF">TrRE_jg10664</name>
</gene>
<evidence type="ECO:0000313" key="3">
    <source>
        <dbReference type="Proteomes" id="UP001165082"/>
    </source>
</evidence>
<keyword evidence="1" id="KW-1133">Transmembrane helix</keyword>